<dbReference type="InterPro" id="IPR038607">
    <property type="entry name" value="PhoD-like_sf"/>
</dbReference>
<feature type="region of interest" description="Disordered" evidence="1">
    <location>
        <begin position="1"/>
        <end position="34"/>
    </location>
</feature>
<feature type="domain" description="PhoD-like phosphatase metallophosphatase" evidence="2">
    <location>
        <begin position="199"/>
        <end position="532"/>
    </location>
</feature>
<dbReference type="AlphaFoldDB" id="A0AAD5SDD9"/>
<evidence type="ECO:0000256" key="1">
    <source>
        <dbReference type="SAM" id="MobiDB-lite"/>
    </source>
</evidence>
<dbReference type="Gene3D" id="3.60.21.70">
    <property type="entry name" value="PhoD-like phosphatase"/>
    <property type="match status" value="1"/>
</dbReference>
<dbReference type="Proteomes" id="UP001212841">
    <property type="component" value="Unassembled WGS sequence"/>
</dbReference>
<dbReference type="Pfam" id="PF09423">
    <property type="entry name" value="PhoD"/>
    <property type="match status" value="1"/>
</dbReference>
<dbReference type="Gene3D" id="2.60.40.380">
    <property type="entry name" value="Purple acid phosphatase-like, N-terminal"/>
    <property type="match status" value="1"/>
</dbReference>
<organism evidence="4 5">
    <name type="scientific">Rhizophlyctis rosea</name>
    <dbReference type="NCBI Taxonomy" id="64517"/>
    <lineage>
        <taxon>Eukaryota</taxon>
        <taxon>Fungi</taxon>
        <taxon>Fungi incertae sedis</taxon>
        <taxon>Chytridiomycota</taxon>
        <taxon>Chytridiomycota incertae sedis</taxon>
        <taxon>Chytridiomycetes</taxon>
        <taxon>Rhizophlyctidales</taxon>
        <taxon>Rhizophlyctidaceae</taxon>
        <taxon>Rhizophlyctis</taxon>
    </lineage>
</organism>
<comment type="caution">
    <text evidence="4">The sequence shown here is derived from an EMBL/GenBank/DDBJ whole genome shotgun (WGS) entry which is preliminary data.</text>
</comment>
<evidence type="ECO:0000259" key="3">
    <source>
        <dbReference type="Pfam" id="PF16655"/>
    </source>
</evidence>
<dbReference type="InterPro" id="IPR032093">
    <property type="entry name" value="PhoD_N"/>
</dbReference>
<dbReference type="InterPro" id="IPR052900">
    <property type="entry name" value="Phospholipid_Metab_Enz"/>
</dbReference>
<reference evidence="4" key="1">
    <citation type="submission" date="2020-05" db="EMBL/GenBank/DDBJ databases">
        <title>Phylogenomic resolution of chytrid fungi.</title>
        <authorList>
            <person name="Stajich J.E."/>
            <person name="Amses K."/>
            <person name="Simmons R."/>
            <person name="Seto K."/>
            <person name="Myers J."/>
            <person name="Bonds A."/>
            <person name="Quandt C.A."/>
            <person name="Barry K."/>
            <person name="Liu P."/>
            <person name="Grigoriev I."/>
            <person name="Longcore J.E."/>
            <person name="James T.Y."/>
        </authorList>
    </citation>
    <scope>NUCLEOTIDE SEQUENCE</scope>
    <source>
        <strain evidence="4">JEL0318</strain>
    </source>
</reference>
<sequence length="591" mass="66623">MKQQPIHAPPPLPNLHNLIPQQHQPPSSSPGVTESKWRDNIVYHNPIGNTNEAAAQALNGPPAPGAGEVKKEAMDVRFLHGIASGDPLSDSVILWTKITPAPGSDDTPIAVMYQVFSSPIVAEPIPSESSKQVPVQAGAVVTGSEVDYTVKVDVKGLRPSTRYYYRFYVNSPSSMRIYSPSGSTLTLPDKDADIDSLRLAIVSCSNAAMGFFNSYSNVAARQEVDVVVHLGDYIYEYADGEFGYGEPIGRVPEPNVNLRTLTDYRTRHAQYKTDLDLQAAHAAHPWIVIWDDHEFMDNIDGRNEHDERVRAGMRAYFEYLPIRETTLDGQGFIYRTFHFGRLVDLIMLDTRMEGRDETDIRDWELMSHPNRTMLGDTQEKWFLDQLSTSQSRQAHWRFVGNQVVFSPIRAFGHAIGVDSWDGYPAARARIMDYIKHSKIDNIAFLTGDIHASFIYDIPSDPYFPTHDHPLAVEFVGPSISSPTPLESLSIPFLNPPAEHLVRFFSPHNHYVNLREHGYMLVHLTKAEMRVEYWYTESVRRRTQKERLGAVGVVRSGDARVGEVEVGKMGMGSSLRRGLEGGMRKAWFEWPW</sequence>
<feature type="compositionally biased region" description="Low complexity" evidence="1">
    <location>
        <begin position="14"/>
        <end position="30"/>
    </location>
</feature>
<name>A0AAD5SDD9_9FUNG</name>
<feature type="domain" description="Phospholipase D N-terminal" evidence="3">
    <location>
        <begin position="80"/>
        <end position="174"/>
    </location>
</feature>
<evidence type="ECO:0000259" key="2">
    <source>
        <dbReference type="Pfam" id="PF09423"/>
    </source>
</evidence>
<dbReference type="InterPro" id="IPR018946">
    <property type="entry name" value="PhoD-like_MPP"/>
</dbReference>
<dbReference type="CDD" id="cd07389">
    <property type="entry name" value="MPP_PhoD"/>
    <property type="match status" value="1"/>
</dbReference>
<evidence type="ECO:0000313" key="4">
    <source>
        <dbReference type="EMBL" id="KAJ3052414.1"/>
    </source>
</evidence>
<protein>
    <recommendedName>
        <fullName evidence="6">Alkaline phosphatase</fullName>
    </recommendedName>
</protein>
<dbReference type="PANTHER" id="PTHR43606:SF7">
    <property type="entry name" value="PHOSPHATASE, PUTATIVE (AFU_ORTHOLOGUE AFUA_6G08710)-RELATED"/>
    <property type="match status" value="1"/>
</dbReference>
<dbReference type="SUPFAM" id="SSF56300">
    <property type="entry name" value="Metallo-dependent phosphatases"/>
    <property type="match status" value="1"/>
</dbReference>
<gene>
    <name evidence="4" type="ORF">HK097_006310</name>
</gene>
<evidence type="ECO:0000313" key="5">
    <source>
        <dbReference type="Proteomes" id="UP001212841"/>
    </source>
</evidence>
<keyword evidence="5" id="KW-1185">Reference proteome</keyword>
<proteinExistence type="predicted"/>
<dbReference type="Pfam" id="PF16655">
    <property type="entry name" value="PhoD_N"/>
    <property type="match status" value="1"/>
</dbReference>
<dbReference type="EMBL" id="JADGJD010000297">
    <property type="protein sequence ID" value="KAJ3052414.1"/>
    <property type="molecule type" value="Genomic_DNA"/>
</dbReference>
<dbReference type="InterPro" id="IPR029052">
    <property type="entry name" value="Metallo-depent_PP-like"/>
</dbReference>
<dbReference type="PANTHER" id="PTHR43606">
    <property type="entry name" value="PHOSPHATASE, PUTATIVE (AFU_ORTHOLOGUE AFUA_6G08710)-RELATED"/>
    <property type="match status" value="1"/>
</dbReference>
<evidence type="ECO:0008006" key="6">
    <source>
        <dbReference type="Google" id="ProtNLM"/>
    </source>
</evidence>
<accession>A0AAD5SDD9</accession>